<dbReference type="KEGG" id="vin:AKJ08_0691"/>
<proteinExistence type="predicted"/>
<feature type="domain" description="Type 4 fimbrial biogenesis protein PilX N-terminal" evidence="1">
    <location>
        <begin position="6"/>
        <end position="55"/>
    </location>
</feature>
<protein>
    <recommendedName>
        <fullName evidence="1">Type 4 fimbrial biogenesis protein PilX N-terminal domain-containing protein</fullName>
    </recommendedName>
</protein>
<dbReference type="Pfam" id="PF14341">
    <property type="entry name" value="PilX_N"/>
    <property type="match status" value="1"/>
</dbReference>
<organism evidence="2 3">
    <name type="scientific">Vulgatibacter incomptus</name>
    <dbReference type="NCBI Taxonomy" id="1391653"/>
    <lineage>
        <taxon>Bacteria</taxon>
        <taxon>Pseudomonadati</taxon>
        <taxon>Myxococcota</taxon>
        <taxon>Myxococcia</taxon>
        <taxon>Myxococcales</taxon>
        <taxon>Cystobacterineae</taxon>
        <taxon>Vulgatibacteraceae</taxon>
        <taxon>Vulgatibacter</taxon>
    </lineage>
</organism>
<dbReference type="Proteomes" id="UP000055590">
    <property type="component" value="Chromosome"/>
</dbReference>
<evidence type="ECO:0000313" key="2">
    <source>
        <dbReference type="EMBL" id="AKU90304.1"/>
    </source>
</evidence>
<dbReference type="RefSeq" id="WP_050724770.1">
    <property type="nucleotide sequence ID" value="NZ_CP012332.1"/>
</dbReference>
<accession>A0A0K1PB08</accession>
<dbReference type="STRING" id="1391653.AKJ08_0691"/>
<evidence type="ECO:0000259" key="1">
    <source>
        <dbReference type="Pfam" id="PF14341"/>
    </source>
</evidence>
<sequence length="182" mass="19085">MRRSPRGFSLLTVLLVLVVLAIVGTMSLTLSTGQVSVATSRTIQRQALAAAEAGLSHFFGNAPTQVQADRYYVGSESNYVYLRNTPSETMGEDGKPLQARYRVRSTADVLPVADSVLLVSEGEVLANGRVVGRSRVEAIVTASDGTGLGTVGQGQKSLGAWGTSSNLSARTDISLIFPGGNP</sequence>
<evidence type="ECO:0000313" key="3">
    <source>
        <dbReference type="Proteomes" id="UP000055590"/>
    </source>
</evidence>
<name>A0A0K1PB08_9BACT</name>
<dbReference type="AlphaFoldDB" id="A0A0K1PB08"/>
<dbReference type="InterPro" id="IPR025746">
    <property type="entry name" value="PilX_N_dom"/>
</dbReference>
<keyword evidence="3" id="KW-1185">Reference proteome</keyword>
<dbReference type="EMBL" id="CP012332">
    <property type="protein sequence ID" value="AKU90304.1"/>
    <property type="molecule type" value="Genomic_DNA"/>
</dbReference>
<gene>
    <name evidence="2" type="ORF">AKJ08_0691</name>
</gene>
<reference evidence="2 3" key="1">
    <citation type="submission" date="2015-08" db="EMBL/GenBank/DDBJ databases">
        <authorList>
            <person name="Babu N.S."/>
            <person name="Beckwith C.J."/>
            <person name="Beseler K.G."/>
            <person name="Brison A."/>
            <person name="Carone J.V."/>
            <person name="Caskin T.P."/>
            <person name="Diamond M."/>
            <person name="Durham M.E."/>
            <person name="Foxe J.M."/>
            <person name="Go M."/>
            <person name="Henderson B.A."/>
            <person name="Jones I.B."/>
            <person name="McGettigan J.A."/>
            <person name="Micheletti S.J."/>
            <person name="Nasrallah M.E."/>
            <person name="Ortiz D."/>
            <person name="Piller C.R."/>
            <person name="Privatt S.R."/>
            <person name="Schneider S.L."/>
            <person name="Sharp S."/>
            <person name="Smith T.C."/>
            <person name="Stanton J.D."/>
            <person name="Ullery H.E."/>
            <person name="Wilson R.J."/>
            <person name="Serrano M.G."/>
            <person name="Buck G."/>
            <person name="Lee V."/>
            <person name="Wang Y."/>
            <person name="Carvalho R."/>
            <person name="Voegtly L."/>
            <person name="Shi R."/>
            <person name="Duckworth R."/>
            <person name="Johnson A."/>
            <person name="Loviza R."/>
            <person name="Walstead R."/>
            <person name="Shah Z."/>
            <person name="Kiflezghi M."/>
            <person name="Wade K."/>
            <person name="Ball S.L."/>
            <person name="Bradley K.W."/>
            <person name="Asai D.J."/>
            <person name="Bowman C.A."/>
            <person name="Russell D.A."/>
            <person name="Pope W.H."/>
            <person name="Jacobs-Sera D."/>
            <person name="Hendrix R.W."/>
            <person name="Hatfull G.F."/>
        </authorList>
    </citation>
    <scope>NUCLEOTIDE SEQUENCE [LARGE SCALE GENOMIC DNA]</scope>
    <source>
        <strain evidence="2 3">DSM 27710</strain>
    </source>
</reference>